<dbReference type="SUPFAM" id="SSF53474">
    <property type="entry name" value="alpha/beta-Hydrolases"/>
    <property type="match status" value="1"/>
</dbReference>
<dbReference type="PRINTS" id="PR00412">
    <property type="entry name" value="EPOXHYDRLASE"/>
</dbReference>
<dbReference type="GO" id="GO:0016787">
    <property type="term" value="F:hydrolase activity"/>
    <property type="evidence" value="ECO:0007669"/>
    <property type="project" value="UniProtKB-KW"/>
</dbReference>
<keyword evidence="3" id="KW-1185">Reference proteome</keyword>
<dbReference type="EMBL" id="JBHSFW010000001">
    <property type="protein sequence ID" value="MFC4617144.1"/>
    <property type="molecule type" value="Genomic_DNA"/>
</dbReference>
<dbReference type="Gene3D" id="3.40.50.1820">
    <property type="entry name" value="alpha/beta hydrolase"/>
    <property type="match status" value="1"/>
</dbReference>
<proteinExistence type="predicted"/>
<feature type="domain" description="AB hydrolase-1" evidence="1">
    <location>
        <begin position="26"/>
        <end position="259"/>
    </location>
</feature>
<reference evidence="3" key="1">
    <citation type="journal article" date="2019" name="Int. J. Syst. Evol. Microbiol.">
        <title>The Global Catalogue of Microorganisms (GCM) 10K type strain sequencing project: providing services to taxonomists for standard genome sequencing and annotation.</title>
        <authorList>
            <consortium name="The Broad Institute Genomics Platform"/>
            <consortium name="The Broad Institute Genome Sequencing Center for Infectious Disease"/>
            <person name="Wu L."/>
            <person name="Ma J."/>
        </authorList>
    </citation>
    <scope>NUCLEOTIDE SEQUENCE [LARGE SCALE GENOMIC DNA]</scope>
    <source>
        <strain evidence="3">CGMCC 1.16306</strain>
    </source>
</reference>
<dbReference type="InterPro" id="IPR000639">
    <property type="entry name" value="Epox_hydrolase-like"/>
</dbReference>
<protein>
    <submittedName>
        <fullName evidence="2">Alpha/beta fold hydrolase</fullName>
    </submittedName>
</protein>
<sequence>MGEKIILNNVSIYWEQHGQPKTSGAPILVFLHGYLSSCFSFRLLIPYLKDDFTILAFDLPGFGQSEKSRHFLYTLHNYGKLVLDFLRYVDVPECVLVGHSMGGQVALNAVWQSPERIQKVVGISAAGYMGRVRRSIVAATYLPFFHRILMRYFKKRDIMKMFLDVTYDKAIINKEMMTGYLEPLLEPAFYHSLIRLARHREGDLPPAALKKIQTPTLLLWGREDQIVPVSIGDRFSRDLPHAELIVYDKAGHLLPEEKPKEVAAAIRRFVKAK</sequence>
<organism evidence="2 3">
    <name type="scientific">Camelliibacillus cellulosilyticus</name>
    <dbReference type="NCBI Taxonomy" id="2174486"/>
    <lineage>
        <taxon>Bacteria</taxon>
        <taxon>Bacillati</taxon>
        <taxon>Bacillota</taxon>
        <taxon>Bacilli</taxon>
        <taxon>Bacillales</taxon>
        <taxon>Sporolactobacillaceae</taxon>
        <taxon>Camelliibacillus</taxon>
    </lineage>
</organism>
<accession>A0ABV9GFR3</accession>
<dbReference type="PANTHER" id="PTHR43689:SF8">
    <property type="entry name" value="ALPHA_BETA-HYDROLASES SUPERFAMILY PROTEIN"/>
    <property type="match status" value="1"/>
</dbReference>
<dbReference type="RefSeq" id="WP_376844205.1">
    <property type="nucleotide sequence ID" value="NZ_JBHSFW010000001.1"/>
</dbReference>
<gene>
    <name evidence="2" type="ORF">ACFO4N_00215</name>
</gene>
<comment type="caution">
    <text evidence="2">The sequence shown here is derived from an EMBL/GenBank/DDBJ whole genome shotgun (WGS) entry which is preliminary data.</text>
</comment>
<dbReference type="InterPro" id="IPR000073">
    <property type="entry name" value="AB_hydrolase_1"/>
</dbReference>
<name>A0ABV9GFR3_9BACL</name>
<evidence type="ECO:0000259" key="1">
    <source>
        <dbReference type="Pfam" id="PF00561"/>
    </source>
</evidence>
<dbReference type="PRINTS" id="PR00111">
    <property type="entry name" value="ABHYDROLASE"/>
</dbReference>
<dbReference type="InterPro" id="IPR029058">
    <property type="entry name" value="AB_hydrolase_fold"/>
</dbReference>
<dbReference type="Proteomes" id="UP001596022">
    <property type="component" value="Unassembled WGS sequence"/>
</dbReference>
<dbReference type="PANTHER" id="PTHR43689">
    <property type="entry name" value="HYDROLASE"/>
    <property type="match status" value="1"/>
</dbReference>
<dbReference type="Pfam" id="PF00561">
    <property type="entry name" value="Abhydrolase_1"/>
    <property type="match status" value="1"/>
</dbReference>
<keyword evidence="2" id="KW-0378">Hydrolase</keyword>
<evidence type="ECO:0000313" key="2">
    <source>
        <dbReference type="EMBL" id="MFC4617144.1"/>
    </source>
</evidence>
<evidence type="ECO:0000313" key="3">
    <source>
        <dbReference type="Proteomes" id="UP001596022"/>
    </source>
</evidence>